<sequence length="686" mass="74788">MNTLPPLAPLPPPEVQRSIPSDEWELYLDAWVLLLGARLGTSASSFEDFAPKDESAVLFLASFYQNLATSGNLINQSGAKFRALRKLCFLLTRRFLLEATCVPSGLLEWTYLSELSCCYPSSSALKKLLSEAWEKHEDTITASLEKGKALVIKQLSMSDSINISNAVVDIRRLTILASSLPATGHVLMAGSEFLDTLADAYQTHKREDVRKSLVANVYVGLTSLLKGMKPNLSLLLDQLFGLKASVGVGTPRAKKEPTLLSDVICSSDLLSRLKRYLVTQPQKRGQDLVASLLSYQNESKAFHHRYQKPKKRIDKGKGRASGLPPTDELHAHKMSLITQIQDLFPGLGSGYIVRLLDFYGDNAETIIAHLLDESIASELQDLDKSEQLPTPETTARHDPLPPRSTPPLTELPIRKNIFDNDVDLAELARSNSPNTDTAKNSLRFGRANPTLTADDLLSDRSNHAIQKAAIISALAAFDSDDDERDDTYDVADVGGTVDATDEGTDQQQQEKKSAYDLDLTLLQAYKSNPALFSRDSATRRGQPRASLKRETGMTDEAIEGWAVMLTRDPKQLAGLEDRLALSAAPSAGMAQPELVSTSYRRPKVPGDGEESGTDGEQQGSARGRGRGRGGFGRGRGRGRGGGGGPSGDQNTAASRQRKEENKASRANHNRRQQRARKVARAGGMVG</sequence>
<dbReference type="InterPro" id="IPR003892">
    <property type="entry name" value="CUE"/>
</dbReference>
<dbReference type="Gene3D" id="1.10.8.10">
    <property type="entry name" value="DNA helicase RuvA subunit, C-terminal domain"/>
    <property type="match status" value="1"/>
</dbReference>
<dbReference type="PANTHER" id="PTHR21494">
    <property type="entry name" value="ACTIVATING SIGNAL COINTEGRATOR 1 COMPLEX SUBUNIT 2 ASC-1 COMPLEX SUBUNIT P100"/>
    <property type="match status" value="1"/>
</dbReference>
<keyword evidence="4" id="KW-1185">Reference proteome</keyword>
<feature type="region of interest" description="Disordered" evidence="1">
    <location>
        <begin position="389"/>
        <end position="410"/>
    </location>
</feature>
<protein>
    <recommendedName>
        <fullName evidence="2">CUE domain-containing protein</fullName>
    </recommendedName>
</protein>
<evidence type="ECO:0000259" key="2">
    <source>
        <dbReference type="PROSITE" id="PS51140"/>
    </source>
</evidence>
<dbReference type="InterPro" id="IPR009060">
    <property type="entry name" value="UBA-like_sf"/>
</dbReference>
<evidence type="ECO:0000256" key="1">
    <source>
        <dbReference type="SAM" id="MobiDB-lite"/>
    </source>
</evidence>
<dbReference type="Pfam" id="PF02845">
    <property type="entry name" value="CUE"/>
    <property type="match status" value="1"/>
</dbReference>
<evidence type="ECO:0000313" key="4">
    <source>
        <dbReference type="Proteomes" id="UP001610334"/>
    </source>
</evidence>
<feature type="region of interest" description="Disordered" evidence="1">
    <location>
        <begin position="584"/>
        <end position="686"/>
    </location>
</feature>
<dbReference type="CDD" id="cd14364">
    <property type="entry name" value="CUE_ASCC2"/>
    <property type="match status" value="1"/>
</dbReference>
<evidence type="ECO:0000313" key="3">
    <source>
        <dbReference type="EMBL" id="KAL2809212.1"/>
    </source>
</evidence>
<comment type="caution">
    <text evidence="3">The sequence shown here is derived from an EMBL/GenBank/DDBJ whole genome shotgun (WGS) entry which is preliminary data.</text>
</comment>
<dbReference type="EMBL" id="JBFXLT010000094">
    <property type="protein sequence ID" value="KAL2809212.1"/>
    <property type="molecule type" value="Genomic_DNA"/>
</dbReference>
<dbReference type="PANTHER" id="PTHR21494:SF0">
    <property type="entry name" value="ACTIVATING SIGNAL COINTEGRATOR 1 COMPLEX SUBUNIT 2"/>
    <property type="match status" value="1"/>
</dbReference>
<feature type="region of interest" description="Disordered" evidence="1">
    <location>
        <begin position="532"/>
        <end position="553"/>
    </location>
</feature>
<feature type="domain" description="CUE" evidence="2">
    <location>
        <begin position="332"/>
        <end position="375"/>
    </location>
</feature>
<reference evidence="3 4" key="1">
    <citation type="submission" date="2024-07" db="EMBL/GenBank/DDBJ databases">
        <title>Section-level genome sequencing and comparative genomics of Aspergillus sections Usti and Cavernicolus.</title>
        <authorList>
            <consortium name="Lawrence Berkeley National Laboratory"/>
            <person name="Nybo J.L."/>
            <person name="Vesth T.C."/>
            <person name="Theobald S."/>
            <person name="Frisvad J.C."/>
            <person name="Larsen T.O."/>
            <person name="Kjaerboelling I."/>
            <person name="Rothschild-Mancinelli K."/>
            <person name="Lyhne E.K."/>
            <person name="Kogle M.E."/>
            <person name="Barry K."/>
            <person name="Clum A."/>
            <person name="Na H."/>
            <person name="Ledsgaard L."/>
            <person name="Lin J."/>
            <person name="Lipzen A."/>
            <person name="Kuo A."/>
            <person name="Riley R."/>
            <person name="Mondo S."/>
            <person name="Labutti K."/>
            <person name="Haridas S."/>
            <person name="Pangalinan J."/>
            <person name="Salamov A.A."/>
            <person name="Simmons B.A."/>
            <person name="Magnuson J.K."/>
            <person name="Chen J."/>
            <person name="Drula E."/>
            <person name="Henrissat B."/>
            <person name="Wiebenga A."/>
            <person name="Lubbers R.J."/>
            <person name="Gomes A.C."/>
            <person name="Makela M.R."/>
            <person name="Stajich J."/>
            <person name="Grigoriev I.V."/>
            <person name="Mortensen U.H."/>
            <person name="De Vries R.P."/>
            <person name="Baker S.E."/>
            <person name="Andersen M.R."/>
        </authorList>
    </citation>
    <scope>NUCLEOTIDE SEQUENCE [LARGE SCALE GENOMIC DNA]</scope>
    <source>
        <strain evidence="3 4">CBS 588.65</strain>
    </source>
</reference>
<dbReference type="Proteomes" id="UP001610334">
    <property type="component" value="Unassembled WGS sequence"/>
</dbReference>
<dbReference type="SUPFAM" id="SSF46934">
    <property type="entry name" value="UBA-like"/>
    <property type="match status" value="1"/>
</dbReference>
<accession>A0ABR4H175</accession>
<gene>
    <name evidence="3" type="ORF">BJX63DRAFT_406636</name>
</gene>
<dbReference type="InterPro" id="IPR052586">
    <property type="entry name" value="ASCC2"/>
</dbReference>
<proteinExistence type="predicted"/>
<organism evidence="3 4">
    <name type="scientific">Aspergillus granulosus</name>
    <dbReference type="NCBI Taxonomy" id="176169"/>
    <lineage>
        <taxon>Eukaryota</taxon>
        <taxon>Fungi</taxon>
        <taxon>Dikarya</taxon>
        <taxon>Ascomycota</taxon>
        <taxon>Pezizomycotina</taxon>
        <taxon>Eurotiomycetes</taxon>
        <taxon>Eurotiomycetidae</taxon>
        <taxon>Eurotiales</taxon>
        <taxon>Aspergillaceae</taxon>
        <taxon>Aspergillus</taxon>
        <taxon>Aspergillus subgen. Nidulantes</taxon>
    </lineage>
</organism>
<dbReference type="InterPro" id="IPR041800">
    <property type="entry name" value="ASCC2_CUE"/>
</dbReference>
<dbReference type="PROSITE" id="PS51140">
    <property type="entry name" value="CUE"/>
    <property type="match status" value="1"/>
</dbReference>
<name>A0ABR4H175_9EURO</name>
<feature type="compositionally biased region" description="Basic residues" evidence="1">
    <location>
        <begin position="665"/>
        <end position="679"/>
    </location>
</feature>
<feature type="region of interest" description="Disordered" evidence="1">
    <location>
        <begin position="306"/>
        <end position="327"/>
    </location>
</feature>
<feature type="compositionally biased region" description="Gly residues" evidence="1">
    <location>
        <begin position="628"/>
        <end position="646"/>
    </location>
</feature>